<dbReference type="Proteomes" id="UP000827976">
    <property type="component" value="Chromosome 17"/>
</dbReference>
<comment type="caution">
    <text evidence="1">The sequence shown here is derived from an EMBL/GenBank/DDBJ whole genome shotgun (WGS) entry which is preliminary data.</text>
</comment>
<reference evidence="2" key="1">
    <citation type="journal article" date="2022" name="Nat. Commun.">
        <title>Chromosome evolution and the genetic basis of agronomically important traits in greater yam.</title>
        <authorList>
            <person name="Bredeson J.V."/>
            <person name="Lyons J.B."/>
            <person name="Oniyinde I.O."/>
            <person name="Okereke N.R."/>
            <person name="Kolade O."/>
            <person name="Nnabue I."/>
            <person name="Nwadili C.O."/>
            <person name="Hribova E."/>
            <person name="Parker M."/>
            <person name="Nwogha J."/>
            <person name="Shu S."/>
            <person name="Carlson J."/>
            <person name="Kariba R."/>
            <person name="Muthemba S."/>
            <person name="Knop K."/>
            <person name="Barton G.J."/>
            <person name="Sherwood A.V."/>
            <person name="Lopez-Montes A."/>
            <person name="Asiedu R."/>
            <person name="Jamnadass R."/>
            <person name="Muchugi A."/>
            <person name="Goodstein D."/>
            <person name="Egesi C.N."/>
            <person name="Featherston J."/>
            <person name="Asfaw A."/>
            <person name="Simpson G.G."/>
            <person name="Dolezel J."/>
            <person name="Hendre P.S."/>
            <person name="Van Deynze A."/>
            <person name="Kumar P.L."/>
            <person name="Obidiegwu J.E."/>
            <person name="Bhattacharjee R."/>
            <person name="Rokhsar D.S."/>
        </authorList>
    </citation>
    <scope>NUCLEOTIDE SEQUENCE [LARGE SCALE GENOMIC DNA]</scope>
    <source>
        <strain evidence="2">cv. TDa95/00328</strain>
    </source>
</reference>
<organism evidence="1 2">
    <name type="scientific">Dioscorea alata</name>
    <name type="common">Purple yam</name>
    <dbReference type="NCBI Taxonomy" id="55571"/>
    <lineage>
        <taxon>Eukaryota</taxon>
        <taxon>Viridiplantae</taxon>
        <taxon>Streptophyta</taxon>
        <taxon>Embryophyta</taxon>
        <taxon>Tracheophyta</taxon>
        <taxon>Spermatophyta</taxon>
        <taxon>Magnoliopsida</taxon>
        <taxon>Liliopsida</taxon>
        <taxon>Dioscoreales</taxon>
        <taxon>Dioscoreaceae</taxon>
        <taxon>Dioscorea</taxon>
    </lineage>
</organism>
<name>A0ACB7UDT1_DIOAL</name>
<evidence type="ECO:0000313" key="2">
    <source>
        <dbReference type="Proteomes" id="UP000827976"/>
    </source>
</evidence>
<keyword evidence="2" id="KW-1185">Reference proteome</keyword>
<accession>A0ACB7UDT1</accession>
<proteinExistence type="predicted"/>
<sequence length="49" mass="5596">MAFLVLILENLSKVFGLISISGTMTILVDFRIKRHYPAGLHLISWYFVA</sequence>
<gene>
    <name evidence="1" type="ORF">IHE45_17G086200</name>
</gene>
<dbReference type="EMBL" id="CM037027">
    <property type="protein sequence ID" value="KAH7658416.1"/>
    <property type="molecule type" value="Genomic_DNA"/>
</dbReference>
<protein>
    <submittedName>
        <fullName evidence="1">Uncharacterized protein</fullName>
    </submittedName>
</protein>
<evidence type="ECO:0000313" key="1">
    <source>
        <dbReference type="EMBL" id="KAH7658416.1"/>
    </source>
</evidence>